<dbReference type="EMBL" id="JANGEW010000002">
    <property type="protein sequence ID" value="MCQ5341776.1"/>
    <property type="molecule type" value="Genomic_DNA"/>
</dbReference>
<dbReference type="Gene3D" id="2.30.110.10">
    <property type="entry name" value="Electron Transport, Fmn-binding Protein, Chain A"/>
    <property type="match status" value="1"/>
</dbReference>
<dbReference type="Proteomes" id="UP001206692">
    <property type="component" value="Unassembled WGS sequence"/>
</dbReference>
<dbReference type="Pfam" id="PF01243">
    <property type="entry name" value="PNPOx_N"/>
    <property type="match status" value="1"/>
</dbReference>
<dbReference type="RefSeq" id="WP_062411748.1">
    <property type="nucleotide sequence ID" value="NZ_JAJCIO010000002.1"/>
</dbReference>
<dbReference type="InterPro" id="IPR011576">
    <property type="entry name" value="Pyridox_Oxase_N"/>
</dbReference>
<gene>
    <name evidence="2" type="ORF">NE675_01825</name>
</gene>
<dbReference type="SUPFAM" id="SSF50475">
    <property type="entry name" value="FMN-binding split barrel"/>
    <property type="match status" value="1"/>
</dbReference>
<dbReference type="InterPro" id="IPR012349">
    <property type="entry name" value="Split_barrel_FMN-bd"/>
</dbReference>
<reference evidence="2 3" key="1">
    <citation type="submission" date="2022-06" db="EMBL/GenBank/DDBJ databases">
        <title>Isolation of gut microbiota from human fecal samples.</title>
        <authorList>
            <person name="Pamer E.G."/>
            <person name="Barat B."/>
            <person name="Waligurski E."/>
            <person name="Medina S."/>
            <person name="Paddock L."/>
            <person name="Mostad J."/>
        </authorList>
    </citation>
    <scope>NUCLEOTIDE SEQUENCE [LARGE SCALE GENOMIC DNA]</scope>
    <source>
        <strain evidence="2 3">DFI.1.1</strain>
    </source>
</reference>
<organism evidence="2 3">
    <name type="scientific">Megasphaera massiliensis</name>
    <dbReference type="NCBI Taxonomy" id="1232428"/>
    <lineage>
        <taxon>Bacteria</taxon>
        <taxon>Bacillati</taxon>
        <taxon>Bacillota</taxon>
        <taxon>Negativicutes</taxon>
        <taxon>Veillonellales</taxon>
        <taxon>Veillonellaceae</taxon>
        <taxon>Megasphaera</taxon>
    </lineage>
</organism>
<protein>
    <submittedName>
        <fullName evidence="2">Pyridoxamine 5'-phosphate oxidase family protein</fullName>
    </submittedName>
</protein>
<evidence type="ECO:0000313" key="2">
    <source>
        <dbReference type="EMBL" id="MCQ5341776.1"/>
    </source>
</evidence>
<accession>A0ABT1SPI1</accession>
<sequence length="124" mass="13913">MFVEKFYDCLKHDGIVAVATASKDAKAHVVNTWNKYVIVTDDEKLLIPCYGFRKTERNIAENPYVEITLGSSDVMGYKGMGAGFLLIGTAEFQASGPLFEEMHDKCDFANRVMVFTPEKCTQMI</sequence>
<keyword evidence="3" id="KW-1185">Reference proteome</keyword>
<proteinExistence type="predicted"/>
<name>A0ABT1SPI1_9FIRM</name>
<comment type="caution">
    <text evidence="2">The sequence shown here is derived from an EMBL/GenBank/DDBJ whole genome shotgun (WGS) entry which is preliminary data.</text>
</comment>
<evidence type="ECO:0000259" key="1">
    <source>
        <dbReference type="Pfam" id="PF01243"/>
    </source>
</evidence>
<dbReference type="PANTHER" id="PTHR40660">
    <property type="entry name" value="5'-PHOSPHATE OXIDASE PUTATIVE DOMAIN-CONTAINING PROTEIN-RELATED"/>
    <property type="match status" value="1"/>
</dbReference>
<feature type="domain" description="Pyridoxamine 5'-phosphate oxidase N-terminal" evidence="1">
    <location>
        <begin position="4"/>
        <end position="121"/>
    </location>
</feature>
<evidence type="ECO:0000313" key="3">
    <source>
        <dbReference type="Proteomes" id="UP001206692"/>
    </source>
</evidence>
<dbReference type="PANTHER" id="PTHR40660:SF1">
    <property type="entry name" value="5'-PHOSPHATE OXIDASE PUTATIVE DOMAIN-CONTAINING PROTEIN-RELATED"/>
    <property type="match status" value="1"/>
</dbReference>